<protein>
    <submittedName>
        <fullName evidence="2">VOC family protein</fullName>
    </submittedName>
</protein>
<dbReference type="Pfam" id="PF13468">
    <property type="entry name" value="Glyoxalase_3"/>
    <property type="match status" value="1"/>
</dbReference>
<evidence type="ECO:0000313" key="2">
    <source>
        <dbReference type="EMBL" id="RFC64210.1"/>
    </source>
</evidence>
<feature type="domain" description="VOC" evidence="1">
    <location>
        <begin position="173"/>
        <end position="276"/>
    </location>
</feature>
<name>A0A371X4R5_9HYPH</name>
<accession>A0A371X4R5</accession>
<dbReference type="SUPFAM" id="SSF54593">
    <property type="entry name" value="Glyoxalase/Bleomycin resistance protein/Dihydroxybiphenyl dioxygenase"/>
    <property type="match status" value="1"/>
</dbReference>
<dbReference type="InterPro" id="IPR029068">
    <property type="entry name" value="Glyas_Bleomycin-R_OHBP_Dase"/>
</dbReference>
<dbReference type="InterPro" id="IPR025870">
    <property type="entry name" value="Glyoxalase-like_dom"/>
</dbReference>
<proteinExistence type="predicted"/>
<dbReference type="PROSITE" id="PS51819">
    <property type="entry name" value="VOC"/>
    <property type="match status" value="1"/>
</dbReference>
<sequence>MRALDHIVMPFAALGEARGFLESLGFTVAPEARHPFGTGNACVFFSSGPFLEPLARLDEAACTAADREGNLFVRRDAAFRDRPVSAFSALALASPDIHADRESLALLGLAEQASVDFSRVLTLGDGTTADLSFSLAFAKDFSPRAPSLFLCEQRGGAGVDRGALTRHENGASAIAGVEFATTDLDAAEAYLTGVLGAEGEEDEDGDLRFATPAGFVSVVEVGGAEVPSFALGALIVETSDLDAVRRLFEARSIDFEDEDDSLAVACPNGPGRLVFV</sequence>
<dbReference type="AlphaFoldDB" id="A0A371X4R5"/>
<dbReference type="Gene3D" id="3.10.180.10">
    <property type="entry name" value="2,3-Dihydroxybiphenyl 1,2-Dioxygenase, domain 1"/>
    <property type="match status" value="2"/>
</dbReference>
<dbReference type="RefSeq" id="WP_116682626.1">
    <property type="nucleotide sequence ID" value="NZ_QURL01000003.1"/>
</dbReference>
<dbReference type="EMBL" id="QURL01000003">
    <property type="protein sequence ID" value="RFC64210.1"/>
    <property type="molecule type" value="Genomic_DNA"/>
</dbReference>
<evidence type="ECO:0000259" key="1">
    <source>
        <dbReference type="PROSITE" id="PS51819"/>
    </source>
</evidence>
<dbReference type="InterPro" id="IPR037523">
    <property type="entry name" value="VOC_core"/>
</dbReference>
<dbReference type="Proteomes" id="UP000264310">
    <property type="component" value="Unassembled WGS sequence"/>
</dbReference>
<evidence type="ECO:0000313" key="3">
    <source>
        <dbReference type="Proteomes" id="UP000264310"/>
    </source>
</evidence>
<comment type="caution">
    <text evidence="2">The sequence shown here is derived from an EMBL/GenBank/DDBJ whole genome shotgun (WGS) entry which is preliminary data.</text>
</comment>
<organism evidence="2 3">
    <name type="scientific">Fulvimarina endophytica</name>
    <dbReference type="NCBI Taxonomy" id="2293836"/>
    <lineage>
        <taxon>Bacteria</taxon>
        <taxon>Pseudomonadati</taxon>
        <taxon>Pseudomonadota</taxon>
        <taxon>Alphaproteobacteria</taxon>
        <taxon>Hyphomicrobiales</taxon>
        <taxon>Aurantimonadaceae</taxon>
        <taxon>Fulvimarina</taxon>
    </lineage>
</organism>
<gene>
    <name evidence="2" type="ORF">DYI37_07650</name>
</gene>
<dbReference type="OrthoDB" id="9812467at2"/>
<reference evidence="2 3" key="1">
    <citation type="submission" date="2018-08" db="EMBL/GenBank/DDBJ databases">
        <title>Fulvimarina sp. 85, whole genome shotgun sequence.</title>
        <authorList>
            <person name="Tuo L."/>
        </authorList>
    </citation>
    <scope>NUCLEOTIDE SEQUENCE [LARGE SCALE GENOMIC DNA]</scope>
    <source>
        <strain evidence="2 3">85</strain>
    </source>
</reference>
<keyword evidence="3" id="KW-1185">Reference proteome</keyword>